<organism evidence="4 5">
    <name type="scientific">Sporothrix schenckii 1099-18</name>
    <dbReference type="NCBI Taxonomy" id="1397361"/>
    <lineage>
        <taxon>Eukaryota</taxon>
        <taxon>Fungi</taxon>
        <taxon>Dikarya</taxon>
        <taxon>Ascomycota</taxon>
        <taxon>Pezizomycotina</taxon>
        <taxon>Sordariomycetes</taxon>
        <taxon>Sordariomycetidae</taxon>
        <taxon>Ophiostomatales</taxon>
        <taxon>Ophiostomataceae</taxon>
        <taxon>Sporothrix</taxon>
    </lineage>
</organism>
<comment type="caution">
    <text evidence="4">The sequence shown here is derived from an EMBL/GenBank/DDBJ whole genome shotgun (WGS) entry which is preliminary data.</text>
</comment>
<dbReference type="Gene3D" id="1.25.40.570">
    <property type="match status" value="2"/>
</dbReference>
<dbReference type="SMART" id="SM00088">
    <property type="entry name" value="PINT"/>
    <property type="match status" value="1"/>
</dbReference>
<evidence type="ECO:0000256" key="2">
    <source>
        <dbReference type="SAM" id="MobiDB-lite"/>
    </source>
</evidence>
<dbReference type="PROSITE" id="PS50250">
    <property type="entry name" value="PCI"/>
    <property type="match status" value="1"/>
</dbReference>
<protein>
    <submittedName>
        <fullName evidence="4">26S proteasome regulatory subunit N7</fullName>
    </submittedName>
</protein>
<dbReference type="FunFam" id="1.25.40.570:FF:000013">
    <property type="entry name" value="Proteasome regulatory particle subunit (RpnG)"/>
    <property type="match status" value="1"/>
</dbReference>
<dbReference type="GO" id="GO:0005838">
    <property type="term" value="C:proteasome regulatory particle"/>
    <property type="evidence" value="ECO:0007669"/>
    <property type="project" value="TreeGrafter"/>
</dbReference>
<dbReference type="PANTHER" id="PTHR14145">
    <property type="entry name" value="26S PROTESOME SUBUNIT 6"/>
    <property type="match status" value="1"/>
</dbReference>
<dbReference type="InterPro" id="IPR045135">
    <property type="entry name" value="Rpn7_N"/>
</dbReference>
<keyword evidence="1 4" id="KW-0647">Proteasome</keyword>
<dbReference type="KEGG" id="ssck:SPSK_05214"/>
<dbReference type="FunFam" id="1.25.40.570:FF:000021">
    <property type="entry name" value="Putative proteasome regulatory particle subunit"/>
    <property type="match status" value="1"/>
</dbReference>
<dbReference type="InterPro" id="IPR036390">
    <property type="entry name" value="WH_DNA-bd_sf"/>
</dbReference>
<dbReference type="Pfam" id="PF10602">
    <property type="entry name" value="RPN7"/>
    <property type="match status" value="1"/>
</dbReference>
<evidence type="ECO:0000256" key="1">
    <source>
        <dbReference type="ARBA" id="ARBA00022942"/>
    </source>
</evidence>
<reference evidence="4 5" key="1">
    <citation type="journal article" date="2014" name="BMC Genomics">
        <title>Comparative genomics of the major fungal agents of human and animal Sporotrichosis: Sporothrix schenckii and Sporothrix brasiliensis.</title>
        <authorList>
            <person name="Teixeira M.M."/>
            <person name="de Almeida L.G."/>
            <person name="Kubitschek-Barreira P."/>
            <person name="Alves F.L."/>
            <person name="Kioshima E.S."/>
            <person name="Abadio A.K."/>
            <person name="Fernandes L."/>
            <person name="Derengowski L.S."/>
            <person name="Ferreira K.S."/>
            <person name="Souza R.C."/>
            <person name="Ruiz J.C."/>
            <person name="de Andrade N.C."/>
            <person name="Paes H.C."/>
            <person name="Nicola A.M."/>
            <person name="Albuquerque P."/>
            <person name="Gerber A.L."/>
            <person name="Martins V.P."/>
            <person name="Peconick L.D."/>
            <person name="Neto A.V."/>
            <person name="Chaucanez C.B."/>
            <person name="Silva P.A."/>
            <person name="Cunha O.L."/>
            <person name="de Oliveira F.F."/>
            <person name="dos Santos T.C."/>
            <person name="Barros A.L."/>
            <person name="Soares M.A."/>
            <person name="de Oliveira L.M."/>
            <person name="Marini M.M."/>
            <person name="Villalobos-Duno H."/>
            <person name="Cunha M.M."/>
            <person name="de Hoog S."/>
            <person name="da Silveira J.F."/>
            <person name="Henrissat B."/>
            <person name="Nino-Vega G.A."/>
            <person name="Cisalpino P.S."/>
            <person name="Mora-Montes H.M."/>
            <person name="Almeida S.R."/>
            <person name="Stajich J.E."/>
            <person name="Lopes-Bezerra L.M."/>
            <person name="Vasconcelos A.T."/>
            <person name="Felipe M.S."/>
        </authorList>
    </citation>
    <scope>NUCLEOTIDE SEQUENCE [LARGE SCALE GENOMIC DNA]</scope>
    <source>
        <strain evidence="4 5">1099-18</strain>
    </source>
</reference>
<dbReference type="InterPro" id="IPR049549">
    <property type="entry name" value="RPN7_PSMD6_C"/>
</dbReference>
<dbReference type="SUPFAM" id="SSF46785">
    <property type="entry name" value="Winged helix' DNA-binding domain"/>
    <property type="match status" value="1"/>
</dbReference>
<sequence length="524" mass="56391">MGSDPQYTKWPLLPLAQQVFALTNPYAGRTAQQAAVKAVQEAIGEHKMAPLYRYLAHPVEGVLNGVGDLSSSSATASSAKTNSSSSSAAAATTAPHIPPGRPLSRKSSAVGMIANKNPTATAALAWDESLYQTLQKDNETELAGLQTEEDEAVEQAGDTEIQAVRGKRAEFWARVGDKDKALAAYEAVFENTGILGAKIDVVLAMVRVGLFFGDKFLVKRLLERATALVDAGGDWDRRNRLKAYEGLSLLTVRSYSVAAPLLLDSLSTFTSYELCTYSQLVVYAVLAGSVSLKRVDFKAKVVDAPEIKAILGDGEDKLLALSGVISAGPGADADAEADATAAASSGAASGAAGPSKGVVNLTTLGTGLEQPEAEVAVDFSPLAQLVASLYTGRYKQFFQALAQVEEQFLNQDRYLHEHKSWFIREMRLRAYQQLLQSYRVVGLDSMAQDFGVTVDFLDRDLAKFIAAGRIPCTIDRVSGKGVIETNRPDDKNKQYQDVVRQGDQLITKLQKYGQAVRLRGSERA</sequence>
<dbReference type="VEuPathDB" id="FungiDB:SPSK_05214"/>
<dbReference type="InterPro" id="IPR019585">
    <property type="entry name" value="Rpn7/CSN1"/>
</dbReference>
<reference evidence="4 5" key="2">
    <citation type="journal article" date="2015" name="Eukaryot. Cell">
        <title>Asexual propagation of a virulent clone complex in a human and feline outbreak of sporotrichosis.</title>
        <authorList>
            <person name="Teixeira Mde M."/>
            <person name="Rodrigues A.M."/>
            <person name="Tsui C.K."/>
            <person name="de Almeida L.G."/>
            <person name="Van Diepeningen A.D."/>
            <person name="van den Ende B.G."/>
            <person name="Fernandes G.F."/>
            <person name="Kano R."/>
            <person name="Hamelin R.C."/>
            <person name="Lopes-Bezerra L.M."/>
            <person name="Vasconcelos A.T."/>
            <person name="de Hoog S."/>
            <person name="de Camargo Z.P."/>
            <person name="Felipe M.S."/>
        </authorList>
    </citation>
    <scope>NUCLEOTIDE SEQUENCE [LARGE SCALE GENOMIC DNA]</scope>
    <source>
        <strain evidence="4 5">1099-18</strain>
    </source>
</reference>
<gene>
    <name evidence="4" type="ORF">SPSK_05214</name>
</gene>
<dbReference type="GeneID" id="27667241"/>
<dbReference type="PANTHER" id="PTHR14145:SF1">
    <property type="entry name" value="26S PROTEASOME NON-ATPASE REGULATORY SUBUNIT 6"/>
    <property type="match status" value="1"/>
</dbReference>
<dbReference type="OrthoDB" id="1452at2759"/>
<dbReference type="GO" id="GO:0043161">
    <property type="term" value="P:proteasome-mediated ubiquitin-dependent protein catabolic process"/>
    <property type="evidence" value="ECO:0007669"/>
    <property type="project" value="TreeGrafter"/>
</dbReference>
<feature type="domain" description="PCI" evidence="3">
    <location>
        <begin position="316"/>
        <end position="488"/>
    </location>
</feature>
<feature type="region of interest" description="Disordered" evidence="2">
    <location>
        <begin position="70"/>
        <end position="106"/>
    </location>
</feature>
<dbReference type="Proteomes" id="UP000033710">
    <property type="component" value="Unassembled WGS sequence"/>
</dbReference>
<accession>A0A0F2LWT0</accession>
<dbReference type="Pfam" id="PF21154">
    <property type="entry name" value="RPN7_PSMD6_C"/>
    <property type="match status" value="1"/>
</dbReference>
<dbReference type="AlphaFoldDB" id="A0A0F2LWT0"/>
<proteinExistence type="predicted"/>
<dbReference type="Pfam" id="PF01399">
    <property type="entry name" value="PCI"/>
    <property type="match status" value="1"/>
</dbReference>
<name>A0A0F2LWT0_SPOSC</name>
<evidence type="ECO:0000313" key="4">
    <source>
        <dbReference type="EMBL" id="KJR80930.1"/>
    </source>
</evidence>
<evidence type="ECO:0000259" key="3">
    <source>
        <dbReference type="PROSITE" id="PS50250"/>
    </source>
</evidence>
<dbReference type="RefSeq" id="XP_016583606.1">
    <property type="nucleotide sequence ID" value="XM_016731964.1"/>
</dbReference>
<evidence type="ECO:0000313" key="5">
    <source>
        <dbReference type="Proteomes" id="UP000033710"/>
    </source>
</evidence>
<dbReference type="InterPro" id="IPR000717">
    <property type="entry name" value="PCI_dom"/>
</dbReference>
<dbReference type="EMBL" id="AXCR01000012">
    <property type="protein sequence ID" value="KJR80930.1"/>
    <property type="molecule type" value="Genomic_DNA"/>
</dbReference>
<feature type="compositionally biased region" description="Low complexity" evidence="2">
    <location>
        <begin position="70"/>
        <end position="94"/>
    </location>
</feature>